<dbReference type="AlphaFoldDB" id="A0A914HH81"/>
<keyword evidence="2 6" id="KW-0812">Transmembrane</keyword>
<evidence type="ECO:0000256" key="3">
    <source>
        <dbReference type="ARBA" id="ARBA00022989"/>
    </source>
</evidence>
<feature type="transmembrane region" description="Helical" evidence="6">
    <location>
        <begin position="419"/>
        <end position="439"/>
    </location>
</feature>
<dbReference type="GO" id="GO:0004930">
    <property type="term" value="F:G protein-coupled receptor activity"/>
    <property type="evidence" value="ECO:0007669"/>
    <property type="project" value="InterPro"/>
</dbReference>
<name>A0A914HH81_GLORO</name>
<dbReference type="SUPFAM" id="SSF81321">
    <property type="entry name" value="Family A G protein-coupled receptor-like"/>
    <property type="match status" value="1"/>
</dbReference>
<dbReference type="InterPro" id="IPR000276">
    <property type="entry name" value="GPCR_Rhodpsn"/>
</dbReference>
<evidence type="ECO:0000256" key="6">
    <source>
        <dbReference type="SAM" id="Phobius"/>
    </source>
</evidence>
<protein>
    <submittedName>
        <fullName evidence="9">G-protein coupled receptors family 1 profile domain-containing protein</fullName>
    </submittedName>
</protein>
<evidence type="ECO:0000256" key="2">
    <source>
        <dbReference type="ARBA" id="ARBA00022692"/>
    </source>
</evidence>
<feature type="transmembrane region" description="Helical" evidence="6">
    <location>
        <begin position="176"/>
        <end position="201"/>
    </location>
</feature>
<keyword evidence="3 6" id="KW-1133">Transmembrane helix</keyword>
<dbReference type="PANTHER" id="PTHR46641:SF24">
    <property type="entry name" value="G-PROTEIN COUPLED RECEPTORS FAMILY 1 PROFILE DOMAIN-CONTAINING PROTEIN"/>
    <property type="match status" value="1"/>
</dbReference>
<dbReference type="PROSITE" id="PS00237">
    <property type="entry name" value="G_PROTEIN_RECEP_F1_1"/>
    <property type="match status" value="1"/>
</dbReference>
<feature type="transmembrane region" description="Helical" evidence="6">
    <location>
        <begin position="124"/>
        <end position="147"/>
    </location>
</feature>
<dbReference type="Pfam" id="PF00001">
    <property type="entry name" value="7tm_1"/>
    <property type="match status" value="1"/>
</dbReference>
<dbReference type="CDD" id="cd14978">
    <property type="entry name" value="7tmA_FMRFamide_R-like"/>
    <property type="match status" value="1"/>
</dbReference>
<dbReference type="InterPro" id="IPR017452">
    <property type="entry name" value="GPCR_Rhodpsn_7TM"/>
</dbReference>
<feature type="region of interest" description="Disordered" evidence="5">
    <location>
        <begin position="528"/>
        <end position="547"/>
    </location>
</feature>
<feature type="transmembrane region" description="Helical" evidence="6">
    <location>
        <begin position="324"/>
        <end position="352"/>
    </location>
</feature>
<keyword evidence="8" id="KW-1185">Reference proteome</keyword>
<evidence type="ECO:0000256" key="4">
    <source>
        <dbReference type="ARBA" id="ARBA00023136"/>
    </source>
</evidence>
<sequence length="679" mass="76047">MRVQSIKSCLIASVTMCLISTLLIGLASLTPGWRSINGKIRLHDRTSRSFSISTGLFGFLCSTVTDQTAKVEDFCLDWANSVSFFERFVSVLCIISALVGVIALFWSLIILLDLFPDWENKPRWALPALAFITFILAIVAATVYFFWGCSENDNFVVHWTSSPSSSSPSGKCSLNYSFFIFLAGCFAALFGFVAALMVMLLKKSLASANPLSMLFLASALESAPSNSLWNRQIPSPHFLWHWQQISKGFFTANRQFASEAMRCFGRFCKRSKTDLFTFWHCSPDCVEWTLPGGAGPGGSCEEVDHNPPTLDELSRVIYSILMPFVCLLGSVGALISLSSFDFVLLVCAVIIYPSMNLCLQDGNRGLVCHFFWRTSLATYPVSLMAQTASVWTVVAITIDRYLAVKYPLHMRAWCTAHRAQTVVLSITAVAALFKMPSFFEVALNDCGRLTKTELRQDHLYFIIYYTYGYLLLMLAAPFLFIIVLNAQILSIIRKANVQRCEMRVIRKRTNHSSGIGIVVDGGGRDSFGNGTVQPNQPPQKGDQLKGTSQLTTNSTLNAFFYQQESASSVTTALDSRCTKMAVVTISAFVSFNWLAGINHVIEAFDLVRDDGRNMRIPIGNFLVCLNRLFHRFSATNIFIYSLFGRRFRHQFCRIFCHCSTRKYDQMNRSICPQNKTDPV</sequence>
<keyword evidence="4 6" id="KW-0472">Membrane</keyword>
<dbReference type="GO" id="GO:0016020">
    <property type="term" value="C:membrane"/>
    <property type="evidence" value="ECO:0007669"/>
    <property type="project" value="UniProtKB-SubCell"/>
</dbReference>
<dbReference type="Proteomes" id="UP000887572">
    <property type="component" value="Unplaced"/>
</dbReference>
<evidence type="ECO:0000259" key="7">
    <source>
        <dbReference type="PROSITE" id="PS50262"/>
    </source>
</evidence>
<feature type="domain" description="G-protein coupled receptors family 1 profile" evidence="7">
    <location>
        <begin position="334"/>
        <end position="640"/>
    </location>
</feature>
<proteinExistence type="predicted"/>
<dbReference type="InterPro" id="IPR052954">
    <property type="entry name" value="GPCR-Ligand_Int"/>
</dbReference>
<dbReference type="WBParaSite" id="Gr19_v10_g17330.t2">
    <property type="protein sequence ID" value="Gr19_v10_g17330.t2"/>
    <property type="gene ID" value="Gr19_v10_g17330"/>
</dbReference>
<evidence type="ECO:0000256" key="1">
    <source>
        <dbReference type="ARBA" id="ARBA00004370"/>
    </source>
</evidence>
<feature type="transmembrane region" description="Helical" evidence="6">
    <location>
        <begin position="9"/>
        <end position="29"/>
    </location>
</feature>
<comment type="subcellular location">
    <subcellularLocation>
        <location evidence="1">Membrane</location>
    </subcellularLocation>
</comment>
<accession>A0A914HH81</accession>
<feature type="transmembrane region" description="Helical" evidence="6">
    <location>
        <begin position="88"/>
        <end position="112"/>
    </location>
</feature>
<evidence type="ECO:0000313" key="9">
    <source>
        <dbReference type="WBParaSite" id="Gr19_v10_g17330.t2"/>
    </source>
</evidence>
<dbReference type="PANTHER" id="PTHR46641">
    <property type="entry name" value="FMRFAMIDE RECEPTOR-RELATED"/>
    <property type="match status" value="1"/>
</dbReference>
<feature type="transmembrane region" description="Helical" evidence="6">
    <location>
        <begin position="379"/>
        <end position="398"/>
    </location>
</feature>
<evidence type="ECO:0000256" key="5">
    <source>
        <dbReference type="SAM" id="MobiDB-lite"/>
    </source>
</evidence>
<feature type="transmembrane region" description="Helical" evidence="6">
    <location>
        <begin position="459"/>
        <end position="484"/>
    </location>
</feature>
<reference evidence="9" key="1">
    <citation type="submission" date="2022-11" db="UniProtKB">
        <authorList>
            <consortium name="WormBaseParasite"/>
        </authorList>
    </citation>
    <scope>IDENTIFICATION</scope>
</reference>
<dbReference type="Gene3D" id="1.20.1070.10">
    <property type="entry name" value="Rhodopsin 7-helix transmembrane proteins"/>
    <property type="match status" value="1"/>
</dbReference>
<dbReference type="PROSITE" id="PS50262">
    <property type="entry name" value="G_PROTEIN_RECEP_F1_2"/>
    <property type="match status" value="1"/>
</dbReference>
<organism evidence="8 9">
    <name type="scientific">Globodera rostochiensis</name>
    <name type="common">Golden nematode worm</name>
    <name type="synonym">Heterodera rostochiensis</name>
    <dbReference type="NCBI Taxonomy" id="31243"/>
    <lineage>
        <taxon>Eukaryota</taxon>
        <taxon>Metazoa</taxon>
        <taxon>Ecdysozoa</taxon>
        <taxon>Nematoda</taxon>
        <taxon>Chromadorea</taxon>
        <taxon>Rhabditida</taxon>
        <taxon>Tylenchina</taxon>
        <taxon>Tylenchomorpha</taxon>
        <taxon>Tylenchoidea</taxon>
        <taxon>Heteroderidae</taxon>
        <taxon>Heteroderinae</taxon>
        <taxon>Globodera</taxon>
    </lineage>
</organism>
<evidence type="ECO:0000313" key="8">
    <source>
        <dbReference type="Proteomes" id="UP000887572"/>
    </source>
</evidence>